<name>A0A7K1XSJ6_9SPHI</name>
<proteinExistence type="predicted"/>
<comment type="caution">
    <text evidence="2">The sequence shown here is derived from an EMBL/GenBank/DDBJ whole genome shotgun (WGS) entry which is preliminary data.</text>
</comment>
<feature type="signal peptide" evidence="1">
    <location>
        <begin position="1"/>
        <end position="19"/>
    </location>
</feature>
<dbReference type="EMBL" id="WVHS01000001">
    <property type="protein sequence ID" value="MXV13922.1"/>
    <property type="molecule type" value="Genomic_DNA"/>
</dbReference>
<dbReference type="AlphaFoldDB" id="A0A7K1XSJ6"/>
<accession>A0A7K1XSJ6</accession>
<dbReference type="RefSeq" id="WP_160904937.1">
    <property type="nucleotide sequence ID" value="NZ_WVHS01000001.1"/>
</dbReference>
<gene>
    <name evidence="2" type="ORF">GS398_01300</name>
</gene>
<sequence length="116" mass="12566">MKSYLILVCILCFGRIVSAQEQSPGSPSPSLAVVAKLSDLSSAITISESQRVALISFFTKEEIVVATLSRSETTPQQVGASQEQLTAEFRGLLSKEQLAEYSLKKRGSPYALPKTK</sequence>
<feature type="chain" id="PRO_5029729251" evidence="1">
    <location>
        <begin position="20"/>
        <end position="116"/>
    </location>
</feature>
<dbReference type="Proteomes" id="UP000451233">
    <property type="component" value="Unassembled WGS sequence"/>
</dbReference>
<keyword evidence="1" id="KW-0732">Signal</keyword>
<evidence type="ECO:0000313" key="3">
    <source>
        <dbReference type="Proteomes" id="UP000451233"/>
    </source>
</evidence>
<protein>
    <submittedName>
        <fullName evidence="2">Uncharacterized protein</fullName>
    </submittedName>
</protein>
<keyword evidence="3" id="KW-1185">Reference proteome</keyword>
<evidence type="ECO:0000256" key="1">
    <source>
        <dbReference type="SAM" id="SignalP"/>
    </source>
</evidence>
<reference evidence="2 3" key="1">
    <citation type="submission" date="2019-11" db="EMBL/GenBank/DDBJ databases">
        <title>Pedobacter sp. HMF7056 Genome sequencing and assembly.</title>
        <authorList>
            <person name="Kang H."/>
            <person name="Kim H."/>
            <person name="Joh K."/>
        </authorList>
    </citation>
    <scope>NUCLEOTIDE SEQUENCE [LARGE SCALE GENOMIC DNA]</scope>
    <source>
        <strain evidence="2 3">HMF7056</strain>
    </source>
</reference>
<evidence type="ECO:0000313" key="2">
    <source>
        <dbReference type="EMBL" id="MXV13922.1"/>
    </source>
</evidence>
<organism evidence="2 3">
    <name type="scientific">Hufsiella ginkgonis</name>
    <dbReference type="NCBI Taxonomy" id="2695274"/>
    <lineage>
        <taxon>Bacteria</taxon>
        <taxon>Pseudomonadati</taxon>
        <taxon>Bacteroidota</taxon>
        <taxon>Sphingobacteriia</taxon>
        <taxon>Sphingobacteriales</taxon>
        <taxon>Sphingobacteriaceae</taxon>
        <taxon>Hufsiella</taxon>
    </lineage>
</organism>